<comment type="caution">
    <text evidence="3">The sequence shown here is derived from an EMBL/GenBank/DDBJ whole genome shotgun (WGS) entry which is preliminary data.</text>
</comment>
<dbReference type="InterPro" id="IPR011765">
    <property type="entry name" value="Pept_M16_N"/>
</dbReference>
<dbReference type="Pfam" id="PF00675">
    <property type="entry name" value="Peptidase_M16"/>
    <property type="match status" value="1"/>
</dbReference>
<dbReference type="InterPro" id="IPR050361">
    <property type="entry name" value="MPP/UQCRC_Complex"/>
</dbReference>
<dbReference type="InterPro" id="IPR007863">
    <property type="entry name" value="Peptidase_M16_C"/>
</dbReference>
<evidence type="ECO:0000259" key="1">
    <source>
        <dbReference type="Pfam" id="PF00675"/>
    </source>
</evidence>
<dbReference type="SUPFAM" id="SSF63411">
    <property type="entry name" value="LuxS/MPP-like metallohydrolase"/>
    <property type="match status" value="2"/>
</dbReference>
<evidence type="ECO:0000313" key="3">
    <source>
        <dbReference type="EMBL" id="RRD04931.1"/>
    </source>
</evidence>
<sequence length="440" mass="48047">MSRPVVRDPAPWQFPLPEERILDNGLRLWRTHLPGQRLVSVELVLPAPVHHEPSHVEGVASVALHTSDEATVDHPEIVEELELQGAALGGSVAWHHSSLTLSVPTWRLEAALPLFADVVRQPAFEEHSVAHHVEALDAAWRRRQATPQGRVWQQLRAILFGTNTREGRDLTGTPESLADITSTEVRDWHARFWRPTGATLVIAGDLDRIPDEALVARFTDWEAIPRPDTPTAPRARVGGCVVVDHPDAAQSVIRCAVLTPGRRDPDWAALKLGGHAMAGAFSSRLNLELRERRGFTYGVSGGVVARHQDGWFTVGASVATEATAEAVAHIHDQVALAKAFTPQEIRDCARFLVQVSPLSNETAADIAHQSALLAAAGEHPRFVNEISASLERTSAEKVTGVWRHRVRPADLTTVIVGPAERVSADLTRHGITHEIRPASA</sequence>
<dbReference type="Proteomes" id="UP000280819">
    <property type="component" value="Unassembled WGS sequence"/>
</dbReference>
<dbReference type="OrthoDB" id="9811314at2"/>
<evidence type="ECO:0000313" key="4">
    <source>
        <dbReference type="Proteomes" id="UP000280819"/>
    </source>
</evidence>
<dbReference type="PANTHER" id="PTHR11851:SF224">
    <property type="entry name" value="PROCESSING PROTEASE"/>
    <property type="match status" value="1"/>
</dbReference>
<dbReference type="AlphaFoldDB" id="A0A3P1T611"/>
<name>A0A3P1T611_9ACTN</name>
<feature type="domain" description="Peptidase M16 N-terminal" evidence="1">
    <location>
        <begin position="34"/>
        <end position="163"/>
    </location>
</feature>
<organism evidence="3 4">
    <name type="scientific">Arachnia propionica</name>
    <dbReference type="NCBI Taxonomy" id="1750"/>
    <lineage>
        <taxon>Bacteria</taxon>
        <taxon>Bacillati</taxon>
        <taxon>Actinomycetota</taxon>
        <taxon>Actinomycetes</taxon>
        <taxon>Propionibacteriales</taxon>
        <taxon>Propionibacteriaceae</taxon>
        <taxon>Arachnia</taxon>
    </lineage>
</organism>
<gene>
    <name evidence="3" type="ORF">EII34_08360</name>
</gene>
<accession>A0A3P1T611</accession>
<dbReference type="RefSeq" id="WP_124844706.1">
    <property type="nucleotide sequence ID" value="NZ_RQZG01000008.1"/>
</dbReference>
<dbReference type="Pfam" id="PF05193">
    <property type="entry name" value="Peptidase_M16_C"/>
    <property type="match status" value="1"/>
</dbReference>
<dbReference type="EMBL" id="RQZG01000008">
    <property type="protein sequence ID" value="RRD04931.1"/>
    <property type="molecule type" value="Genomic_DNA"/>
</dbReference>
<protein>
    <submittedName>
        <fullName evidence="3">Insulinase family protein</fullName>
    </submittedName>
</protein>
<evidence type="ECO:0000259" key="2">
    <source>
        <dbReference type="Pfam" id="PF05193"/>
    </source>
</evidence>
<dbReference type="InterPro" id="IPR011249">
    <property type="entry name" value="Metalloenz_LuxS/M16"/>
</dbReference>
<feature type="domain" description="Peptidase M16 C-terminal" evidence="2">
    <location>
        <begin position="179"/>
        <end position="345"/>
    </location>
</feature>
<dbReference type="GO" id="GO:0046872">
    <property type="term" value="F:metal ion binding"/>
    <property type="evidence" value="ECO:0007669"/>
    <property type="project" value="InterPro"/>
</dbReference>
<reference evidence="3 4" key="1">
    <citation type="submission" date="2018-11" db="EMBL/GenBank/DDBJ databases">
        <title>Genomes From Bacteria Associated with the Canine Oral Cavity: a Test Case for Automated Genome-Based Taxonomic Assignment.</title>
        <authorList>
            <person name="Coil D.A."/>
            <person name="Jospin G."/>
            <person name="Darling A.E."/>
            <person name="Wallis C."/>
            <person name="Davis I.J."/>
            <person name="Harris S."/>
            <person name="Eisen J.A."/>
            <person name="Holcombe L.J."/>
            <person name="O'Flynn C."/>
        </authorList>
    </citation>
    <scope>NUCLEOTIDE SEQUENCE [LARGE SCALE GENOMIC DNA]</scope>
    <source>
        <strain evidence="3 4">OH887_COT-365</strain>
    </source>
</reference>
<proteinExistence type="predicted"/>
<dbReference type="Gene3D" id="3.30.830.10">
    <property type="entry name" value="Metalloenzyme, LuxS/M16 peptidase-like"/>
    <property type="match status" value="2"/>
</dbReference>
<dbReference type="PANTHER" id="PTHR11851">
    <property type="entry name" value="METALLOPROTEASE"/>
    <property type="match status" value="1"/>
</dbReference>